<dbReference type="Gene3D" id="2.30.29.30">
    <property type="entry name" value="Pleckstrin-homology domain (PH domain)/Phosphotyrosine-binding domain (PTB)"/>
    <property type="match status" value="1"/>
</dbReference>
<dbReference type="InterPro" id="IPR011993">
    <property type="entry name" value="PH-like_dom_sf"/>
</dbReference>
<dbReference type="InterPro" id="IPR001849">
    <property type="entry name" value="PH_domain"/>
</dbReference>
<comment type="caution">
    <text evidence="2">The sequence shown here is derived from an EMBL/GenBank/DDBJ whole genome shotgun (WGS) entry which is preliminary data.</text>
</comment>
<dbReference type="OrthoDB" id="185175at2759"/>
<gene>
    <name evidence="2" type="ORF">PACLA_8A003380</name>
</gene>
<proteinExistence type="predicted"/>
<evidence type="ECO:0000313" key="3">
    <source>
        <dbReference type="Proteomes" id="UP001152795"/>
    </source>
</evidence>
<dbReference type="Pfam" id="PF00169">
    <property type="entry name" value="PH"/>
    <property type="match status" value="1"/>
</dbReference>
<dbReference type="SMART" id="SM00233">
    <property type="entry name" value="PH"/>
    <property type="match status" value="1"/>
</dbReference>
<dbReference type="PROSITE" id="PS50003">
    <property type="entry name" value="PH_DOMAIN"/>
    <property type="match status" value="1"/>
</dbReference>
<sequence length="137" mass="15629">MSSEIRLKEGELTKYKNMLQGWKNYHFKLESSYLHYYKTKYTREPLGTTTRGKISKVTESKDNPLIGFEIHLKSGEIWKLKAANHEEKINWMTALKPDSVDLFKSNAAPLSGQQASPSVPPQEQPGPPPAYEDINFS</sequence>
<feature type="region of interest" description="Disordered" evidence="1">
    <location>
        <begin position="106"/>
        <end position="137"/>
    </location>
</feature>
<reference evidence="2" key="1">
    <citation type="submission" date="2020-04" db="EMBL/GenBank/DDBJ databases">
        <authorList>
            <person name="Alioto T."/>
            <person name="Alioto T."/>
            <person name="Gomez Garrido J."/>
        </authorList>
    </citation>
    <scope>NUCLEOTIDE SEQUENCE</scope>
    <source>
        <strain evidence="2">A484AB</strain>
    </source>
</reference>
<dbReference type="AlphaFoldDB" id="A0A6S7IIT8"/>
<dbReference type="SUPFAM" id="SSF50729">
    <property type="entry name" value="PH domain-like"/>
    <property type="match status" value="1"/>
</dbReference>
<accession>A0A6S7IIT8</accession>
<dbReference type="Proteomes" id="UP001152795">
    <property type="component" value="Unassembled WGS sequence"/>
</dbReference>
<protein>
    <submittedName>
        <fullName evidence="2">Uncharacterized protein</fullName>
    </submittedName>
</protein>
<evidence type="ECO:0000313" key="2">
    <source>
        <dbReference type="EMBL" id="CAB4017586.1"/>
    </source>
</evidence>
<keyword evidence="3" id="KW-1185">Reference proteome</keyword>
<evidence type="ECO:0000256" key="1">
    <source>
        <dbReference type="SAM" id="MobiDB-lite"/>
    </source>
</evidence>
<organism evidence="2 3">
    <name type="scientific">Paramuricea clavata</name>
    <name type="common">Red gorgonian</name>
    <name type="synonym">Violescent sea-whip</name>
    <dbReference type="NCBI Taxonomy" id="317549"/>
    <lineage>
        <taxon>Eukaryota</taxon>
        <taxon>Metazoa</taxon>
        <taxon>Cnidaria</taxon>
        <taxon>Anthozoa</taxon>
        <taxon>Octocorallia</taxon>
        <taxon>Malacalcyonacea</taxon>
        <taxon>Plexauridae</taxon>
        <taxon>Paramuricea</taxon>
    </lineage>
</organism>
<dbReference type="EMBL" id="CACRXK020009613">
    <property type="protein sequence ID" value="CAB4017586.1"/>
    <property type="molecule type" value="Genomic_DNA"/>
</dbReference>
<feature type="compositionally biased region" description="Pro residues" evidence="1">
    <location>
        <begin position="118"/>
        <end position="130"/>
    </location>
</feature>
<name>A0A6S7IIT8_PARCT</name>